<dbReference type="Gene3D" id="3.10.129.10">
    <property type="entry name" value="Hotdog Thioesterase"/>
    <property type="match status" value="1"/>
</dbReference>
<accession>A0ABS3TK87</accession>
<proteinExistence type="predicted"/>
<gene>
    <name evidence="2" type="ORF">JFY56_02360</name>
</gene>
<dbReference type="RefSeq" id="WP_208311870.1">
    <property type="nucleotide sequence ID" value="NZ_JAELYA010000001.1"/>
</dbReference>
<dbReference type="InterPro" id="IPR029069">
    <property type="entry name" value="HotDog_dom_sf"/>
</dbReference>
<dbReference type="PANTHER" id="PTHR43841:SF3">
    <property type="entry name" value="(3R)-HYDROXYACYL-ACP DEHYDRATASE SUBUNIT HADB"/>
    <property type="match status" value="1"/>
</dbReference>
<dbReference type="PANTHER" id="PTHR43841">
    <property type="entry name" value="3-HYDROXYACYL-THIOESTER DEHYDRATASE HTDX-RELATED"/>
    <property type="match status" value="1"/>
</dbReference>
<comment type="caution">
    <text evidence="2">The sequence shown here is derived from an EMBL/GenBank/DDBJ whole genome shotgun (WGS) entry which is preliminary data.</text>
</comment>
<reference evidence="2 3" key="1">
    <citation type="submission" date="2020-12" db="EMBL/GenBank/DDBJ databases">
        <title>Pseudomonas schmalbachii sp. nov. isolated from millipede gut.</title>
        <authorList>
            <person name="Shelomi M."/>
        </authorList>
    </citation>
    <scope>NUCLEOTIDE SEQUENCE [LARGE SCALE GENOMIC DNA]</scope>
    <source>
        <strain evidence="2 3">Milli4</strain>
    </source>
</reference>
<dbReference type="Pfam" id="PF01575">
    <property type="entry name" value="MaoC_dehydratas"/>
    <property type="match status" value="1"/>
</dbReference>
<feature type="domain" description="MaoC-like" evidence="1">
    <location>
        <begin position="22"/>
        <end position="115"/>
    </location>
</feature>
<dbReference type="EMBL" id="JAELYA010000001">
    <property type="protein sequence ID" value="MBO3274066.1"/>
    <property type="molecule type" value="Genomic_DNA"/>
</dbReference>
<sequence length="140" mass="15542">MNIPQYSDVQVGDQLPPLTLPPVDRTTLALYAGASGDHNQVHIDIDFARKSRYPDVFAHGMLSAAYLGRLLTAWVPQPQIRSLSVRFVGITQLGHIPHLSGRIVEKFEVDGEKRVRIELLCANQYGEPRLTGEAVVALDR</sequence>
<dbReference type="SUPFAM" id="SSF54637">
    <property type="entry name" value="Thioesterase/thiol ester dehydrase-isomerase"/>
    <property type="match status" value="1"/>
</dbReference>
<dbReference type="InterPro" id="IPR002539">
    <property type="entry name" value="MaoC-like_dom"/>
</dbReference>
<evidence type="ECO:0000259" key="1">
    <source>
        <dbReference type="Pfam" id="PF01575"/>
    </source>
</evidence>
<keyword evidence="3" id="KW-1185">Reference proteome</keyword>
<dbReference type="CDD" id="cd03453">
    <property type="entry name" value="SAV4209_like"/>
    <property type="match status" value="1"/>
</dbReference>
<organism evidence="2 3">
    <name type="scientific">Pseudomonas schmalbachii</name>
    <dbReference type="NCBI Taxonomy" id="2816993"/>
    <lineage>
        <taxon>Bacteria</taxon>
        <taxon>Pseudomonadati</taxon>
        <taxon>Pseudomonadota</taxon>
        <taxon>Gammaproteobacteria</taxon>
        <taxon>Pseudomonadales</taxon>
        <taxon>Pseudomonadaceae</taxon>
        <taxon>Pseudomonas</taxon>
    </lineage>
</organism>
<name>A0ABS3TK87_9PSED</name>
<protein>
    <submittedName>
        <fullName evidence="2">MaoC family dehydratase</fullName>
    </submittedName>
</protein>
<evidence type="ECO:0000313" key="3">
    <source>
        <dbReference type="Proteomes" id="UP000669060"/>
    </source>
</evidence>
<evidence type="ECO:0000313" key="2">
    <source>
        <dbReference type="EMBL" id="MBO3274066.1"/>
    </source>
</evidence>
<dbReference type="Proteomes" id="UP000669060">
    <property type="component" value="Unassembled WGS sequence"/>
</dbReference>